<reference evidence="3" key="2">
    <citation type="submission" date="2020-02" db="EMBL/GenBank/DDBJ databases">
        <title>Esox lucius (northern pike) genome, fEsoLuc1, primary haplotype.</title>
        <authorList>
            <person name="Myers G."/>
            <person name="Karagic N."/>
            <person name="Meyer A."/>
            <person name="Pippel M."/>
            <person name="Reichard M."/>
            <person name="Winkler S."/>
            <person name="Tracey A."/>
            <person name="Sims Y."/>
            <person name="Howe K."/>
            <person name="Rhie A."/>
            <person name="Formenti G."/>
            <person name="Durbin R."/>
            <person name="Fedrigo O."/>
            <person name="Jarvis E.D."/>
        </authorList>
    </citation>
    <scope>NUCLEOTIDE SEQUENCE [LARGE SCALE GENOMIC DNA]</scope>
</reference>
<keyword evidence="2" id="KW-0677">Repeat</keyword>
<name>A0A3P8Z4Y4_ESOLU</name>
<evidence type="ECO:0000256" key="1">
    <source>
        <dbReference type="ARBA" id="ARBA00022614"/>
    </source>
</evidence>
<evidence type="ECO:0008006" key="5">
    <source>
        <dbReference type="Google" id="ProtNLM"/>
    </source>
</evidence>
<dbReference type="AlphaFoldDB" id="A0A3P8Z4Y4"/>
<dbReference type="Proteomes" id="UP000265140">
    <property type="component" value="Chromosome 11"/>
</dbReference>
<evidence type="ECO:0000313" key="4">
    <source>
        <dbReference type="Proteomes" id="UP000265140"/>
    </source>
</evidence>
<sequence>GHVRLGCRIHICDWKTDRCWRGCCPVTEIGCASLVSALKSNPSYLKELDLSYNHPGDSGVRLLSAGLKDPHWRLEKLKYRGNTTKWESKCLLCSHLQSELPAGPSLHPWPGRKQTTTNRTIMTKNIFLHNK</sequence>
<accession>A0A3P8Z4Y4</accession>
<dbReference type="GeneTree" id="ENSGT00990000203737"/>
<dbReference type="Bgee" id="ENSELUG00000022699">
    <property type="expression patterns" value="Expressed in nose and 3 other cell types or tissues"/>
</dbReference>
<reference evidence="3" key="4">
    <citation type="submission" date="2025-09" db="UniProtKB">
        <authorList>
            <consortium name="Ensembl"/>
        </authorList>
    </citation>
    <scope>IDENTIFICATION</scope>
</reference>
<dbReference type="InterPro" id="IPR051261">
    <property type="entry name" value="NLR"/>
</dbReference>
<dbReference type="InterPro" id="IPR032675">
    <property type="entry name" value="LRR_dom_sf"/>
</dbReference>
<protein>
    <recommendedName>
        <fullName evidence="5">SPRY-associated domain-containing protein</fullName>
    </recommendedName>
</protein>
<dbReference type="Gene3D" id="3.80.10.10">
    <property type="entry name" value="Ribonuclease Inhibitor"/>
    <property type="match status" value="1"/>
</dbReference>
<dbReference type="Ensembl" id="ENSELUT00000035318.3">
    <property type="protein sequence ID" value="ENSELUP00000023864.3"/>
    <property type="gene ID" value="ENSELUG00000022699.3"/>
</dbReference>
<keyword evidence="1" id="KW-0433">Leucine-rich repeat</keyword>
<evidence type="ECO:0000256" key="2">
    <source>
        <dbReference type="ARBA" id="ARBA00022737"/>
    </source>
</evidence>
<proteinExistence type="predicted"/>
<reference evidence="3" key="3">
    <citation type="submission" date="2025-08" db="UniProtKB">
        <authorList>
            <consortium name="Ensembl"/>
        </authorList>
    </citation>
    <scope>IDENTIFICATION</scope>
</reference>
<reference evidence="4" key="1">
    <citation type="journal article" date="2014" name="PLoS ONE">
        <title>The genome and linkage map of the northern pike (Esox lucius): conserved synteny revealed between the salmonid sister group and the Neoteleostei.</title>
        <authorList>
            <person name="Rondeau E.B."/>
            <person name="Minkley D.R."/>
            <person name="Leong J.S."/>
            <person name="Messmer A.M."/>
            <person name="Jantzen J.R."/>
            <person name="von Schalburg K.R."/>
            <person name="Lemon C."/>
            <person name="Bird N.H."/>
            <person name="Koop B.F."/>
        </authorList>
    </citation>
    <scope>NUCLEOTIDE SEQUENCE</scope>
</reference>
<dbReference type="SUPFAM" id="SSF52047">
    <property type="entry name" value="RNI-like"/>
    <property type="match status" value="1"/>
</dbReference>
<dbReference type="PANTHER" id="PTHR24106">
    <property type="entry name" value="NACHT, LRR AND CARD DOMAINS-CONTAINING"/>
    <property type="match status" value="1"/>
</dbReference>
<dbReference type="InParanoid" id="A0A3P8Z4Y4"/>
<organism evidence="3 4">
    <name type="scientific">Esox lucius</name>
    <name type="common">Northern pike</name>
    <dbReference type="NCBI Taxonomy" id="8010"/>
    <lineage>
        <taxon>Eukaryota</taxon>
        <taxon>Metazoa</taxon>
        <taxon>Chordata</taxon>
        <taxon>Craniata</taxon>
        <taxon>Vertebrata</taxon>
        <taxon>Euteleostomi</taxon>
        <taxon>Actinopterygii</taxon>
        <taxon>Neopterygii</taxon>
        <taxon>Teleostei</taxon>
        <taxon>Protacanthopterygii</taxon>
        <taxon>Esociformes</taxon>
        <taxon>Esocidae</taxon>
        <taxon>Esox</taxon>
    </lineage>
</organism>
<keyword evidence="4" id="KW-1185">Reference proteome</keyword>
<evidence type="ECO:0000313" key="3">
    <source>
        <dbReference type="Ensembl" id="ENSELUP00000023864.3"/>
    </source>
</evidence>